<feature type="region of interest" description="Disordered" evidence="1">
    <location>
        <begin position="106"/>
        <end position="177"/>
    </location>
</feature>
<evidence type="ECO:0000313" key="2">
    <source>
        <dbReference type="EMBL" id="KAL3658572.1"/>
    </source>
</evidence>
<accession>A0ABD3EWB1</accession>
<gene>
    <name evidence="2" type="ORF">V7S43_016456</name>
</gene>
<feature type="compositionally biased region" description="Acidic residues" evidence="1">
    <location>
        <begin position="106"/>
        <end position="116"/>
    </location>
</feature>
<feature type="compositionally biased region" description="Basic and acidic residues" evidence="1">
    <location>
        <begin position="43"/>
        <end position="63"/>
    </location>
</feature>
<keyword evidence="3" id="KW-1185">Reference proteome</keyword>
<feature type="compositionally biased region" description="Basic and acidic residues" evidence="1">
    <location>
        <begin position="138"/>
        <end position="150"/>
    </location>
</feature>
<feature type="compositionally biased region" description="Acidic residues" evidence="1">
    <location>
        <begin position="33"/>
        <end position="42"/>
    </location>
</feature>
<evidence type="ECO:0000256" key="1">
    <source>
        <dbReference type="SAM" id="MobiDB-lite"/>
    </source>
</evidence>
<dbReference type="AlphaFoldDB" id="A0ABD3EWB1"/>
<reference evidence="2 3" key="1">
    <citation type="submission" date="2024-09" db="EMBL/GenBank/DDBJ databases">
        <title>Genome sequencing and assembly of Phytophthora oleae, isolate VK10A, causative agent of rot of olive drupes.</title>
        <authorList>
            <person name="Conti Taguali S."/>
            <person name="Riolo M."/>
            <person name="La Spada F."/>
            <person name="Cacciola S.O."/>
            <person name="Dionisio G."/>
        </authorList>
    </citation>
    <scope>NUCLEOTIDE SEQUENCE [LARGE SCALE GENOMIC DNA]</scope>
    <source>
        <strain evidence="2 3">VK10A</strain>
    </source>
</reference>
<comment type="caution">
    <text evidence="2">The sequence shown here is derived from an EMBL/GenBank/DDBJ whole genome shotgun (WGS) entry which is preliminary data.</text>
</comment>
<proteinExistence type="predicted"/>
<feature type="compositionally biased region" description="Polar residues" evidence="1">
    <location>
        <begin position="198"/>
        <end position="207"/>
    </location>
</feature>
<evidence type="ECO:0000313" key="3">
    <source>
        <dbReference type="Proteomes" id="UP001632037"/>
    </source>
</evidence>
<feature type="compositionally biased region" description="Acidic residues" evidence="1">
    <location>
        <begin position="124"/>
        <end position="137"/>
    </location>
</feature>
<dbReference type="Proteomes" id="UP001632037">
    <property type="component" value="Unassembled WGS sequence"/>
</dbReference>
<protein>
    <submittedName>
        <fullName evidence="2">Uncharacterized protein</fullName>
    </submittedName>
</protein>
<feature type="compositionally biased region" description="Basic residues" evidence="1">
    <location>
        <begin position="244"/>
        <end position="262"/>
    </location>
</feature>
<feature type="region of interest" description="Disordered" evidence="1">
    <location>
        <begin position="30"/>
        <end position="73"/>
    </location>
</feature>
<sequence length="262" mass="29834">MGNCCSCFSKRERSVEDLLDGSLEDKLLGKREEDDEVTMAEEEAWRQRREQLKDEEDMSMKSLDDDDEGADFVQNGGQEAEVTHAPLVWDLSDRNTVLAVHKAAEDLVEEEEDEEAFGSAKEDANDDVDFESDDDQETKEHVARGEEVALDRLTQLSSRSLDDSYASVQDSFRGEDTRVFRDTELDRATEVSDSFLAPSSLQGTVNGSFLVDDENDVQQEQEQQRKEEQDGDQAEDNSTEKRRSNSFRRRPGKKKSRSRKSK</sequence>
<organism evidence="2 3">
    <name type="scientific">Phytophthora oleae</name>
    <dbReference type="NCBI Taxonomy" id="2107226"/>
    <lineage>
        <taxon>Eukaryota</taxon>
        <taxon>Sar</taxon>
        <taxon>Stramenopiles</taxon>
        <taxon>Oomycota</taxon>
        <taxon>Peronosporomycetes</taxon>
        <taxon>Peronosporales</taxon>
        <taxon>Peronosporaceae</taxon>
        <taxon>Phytophthora</taxon>
    </lineage>
</organism>
<name>A0ABD3EWB1_9STRA</name>
<feature type="region of interest" description="Disordered" evidence="1">
    <location>
        <begin position="198"/>
        <end position="262"/>
    </location>
</feature>
<dbReference type="EMBL" id="JBIMZQ010000053">
    <property type="protein sequence ID" value="KAL3658572.1"/>
    <property type="molecule type" value="Genomic_DNA"/>
</dbReference>